<dbReference type="SUPFAM" id="SSF47203">
    <property type="entry name" value="Acyl-CoA dehydrogenase C-terminal domain-like"/>
    <property type="match status" value="1"/>
</dbReference>
<dbReference type="RefSeq" id="WP_215791438.1">
    <property type="nucleotide sequence ID" value="NZ_JAHKKG010000008.1"/>
</dbReference>
<evidence type="ECO:0000256" key="6">
    <source>
        <dbReference type="SAM" id="MobiDB-lite"/>
    </source>
</evidence>
<evidence type="ECO:0000256" key="1">
    <source>
        <dbReference type="ARBA" id="ARBA00001974"/>
    </source>
</evidence>
<keyword evidence="11" id="KW-1185">Reference proteome</keyword>
<name>A0ABS5YV23_9ACTN</name>
<dbReference type="InterPro" id="IPR037069">
    <property type="entry name" value="AcylCoA_DH/ox_N_sf"/>
</dbReference>
<comment type="cofactor">
    <cofactor evidence="1 5">
        <name>FAD</name>
        <dbReference type="ChEBI" id="CHEBI:57692"/>
    </cofactor>
</comment>
<dbReference type="Proteomes" id="UP001519654">
    <property type="component" value="Unassembled WGS sequence"/>
</dbReference>
<proteinExistence type="inferred from homology"/>
<dbReference type="InterPro" id="IPR006091">
    <property type="entry name" value="Acyl-CoA_Oxase/DH_mid-dom"/>
</dbReference>
<keyword evidence="5" id="KW-0560">Oxidoreductase</keyword>
<organism evidence="10 11">
    <name type="scientific">Paractinoplanes bogorensis</name>
    <dbReference type="NCBI Taxonomy" id="1610840"/>
    <lineage>
        <taxon>Bacteria</taxon>
        <taxon>Bacillati</taxon>
        <taxon>Actinomycetota</taxon>
        <taxon>Actinomycetes</taxon>
        <taxon>Micromonosporales</taxon>
        <taxon>Micromonosporaceae</taxon>
        <taxon>Paractinoplanes</taxon>
    </lineage>
</organism>
<keyword evidence="3 5" id="KW-0285">Flavoprotein</keyword>
<sequence length="390" mass="42610">MSNESVLEEHHLEFREMAREFATKRLDGVGTKIDLADGRIPDEIMAEMGRLGFFGLTLPEAYGGLGQDLTSMCVVTEELAAAGLTFGSVIHRNSVCGELLARSGTEEQKQRFLPGLASGELQSSSSGTEPEAGSDAANIKTRAVRDGDHYVLNGSKQWTTNADRAGVLFTYVRTSDESKHHGISLLMVEKEPGEQFVPPTLTGTHLPTAGYHGMHSYSLYFSDHRVPVANLVGGVEGQGFRQLMKGYESARITFAFRCIGLARAAYESAKRHTAEREQFGQSLDRFQAVRFRLADMATQIEAARALGLMAARGFDSGRRVDLEAGMAKLFAAEMAHKVAWDALYLHGGAGYAIEADVNRHWRDSGLLPIGEGTSDIQREVIARRLLDAAR</sequence>
<dbReference type="PANTHER" id="PTHR43884:SF12">
    <property type="entry name" value="ISOVALERYL-COA DEHYDROGENASE, MITOCHONDRIAL-RELATED"/>
    <property type="match status" value="1"/>
</dbReference>
<reference evidence="10 11" key="1">
    <citation type="submission" date="2021-06" db="EMBL/GenBank/DDBJ databases">
        <title>Actinoplanes lichenicola sp. nov., and Actinoplanes ovalisporus sp. nov., isolated from lichen in Thailand.</title>
        <authorList>
            <person name="Saeng-In P."/>
            <person name="Kanchanasin P."/>
            <person name="Yuki M."/>
            <person name="Kudo T."/>
            <person name="Ohkuma M."/>
            <person name="Phongsopitanun W."/>
            <person name="Tanasupawat S."/>
        </authorList>
    </citation>
    <scope>NUCLEOTIDE SEQUENCE [LARGE SCALE GENOMIC DNA]</scope>
    <source>
        <strain evidence="10 11">NBRC 110975</strain>
    </source>
</reference>
<gene>
    <name evidence="10" type="ORF">KOI35_27125</name>
</gene>
<feature type="region of interest" description="Disordered" evidence="6">
    <location>
        <begin position="115"/>
        <end position="136"/>
    </location>
</feature>
<dbReference type="Gene3D" id="1.10.540.10">
    <property type="entry name" value="Acyl-CoA dehydrogenase/oxidase, N-terminal domain"/>
    <property type="match status" value="1"/>
</dbReference>
<dbReference type="InterPro" id="IPR036250">
    <property type="entry name" value="AcylCo_DH-like_C"/>
</dbReference>
<accession>A0ABS5YV23</accession>
<feature type="domain" description="Acyl-CoA dehydrogenase/oxidase C-terminal" evidence="7">
    <location>
        <begin position="237"/>
        <end position="386"/>
    </location>
</feature>
<evidence type="ECO:0000259" key="8">
    <source>
        <dbReference type="Pfam" id="PF02770"/>
    </source>
</evidence>
<evidence type="ECO:0000259" key="9">
    <source>
        <dbReference type="Pfam" id="PF02771"/>
    </source>
</evidence>
<evidence type="ECO:0000256" key="2">
    <source>
        <dbReference type="ARBA" id="ARBA00009347"/>
    </source>
</evidence>
<feature type="domain" description="Acyl-CoA oxidase/dehydrogenase middle" evidence="8">
    <location>
        <begin position="127"/>
        <end position="223"/>
    </location>
</feature>
<evidence type="ECO:0000256" key="3">
    <source>
        <dbReference type="ARBA" id="ARBA00022630"/>
    </source>
</evidence>
<evidence type="ECO:0000313" key="11">
    <source>
        <dbReference type="Proteomes" id="UP001519654"/>
    </source>
</evidence>
<protein>
    <submittedName>
        <fullName evidence="10">Acyl-CoA dehydrogenase family protein</fullName>
    </submittedName>
</protein>
<dbReference type="InterPro" id="IPR013786">
    <property type="entry name" value="AcylCoA_DH/ox_N"/>
</dbReference>
<dbReference type="InterPro" id="IPR009100">
    <property type="entry name" value="AcylCoA_DH/oxidase_NM_dom_sf"/>
</dbReference>
<dbReference type="Pfam" id="PF00441">
    <property type="entry name" value="Acyl-CoA_dh_1"/>
    <property type="match status" value="1"/>
</dbReference>
<dbReference type="PIRSF" id="PIRSF016578">
    <property type="entry name" value="HsaA"/>
    <property type="match status" value="1"/>
</dbReference>
<dbReference type="InterPro" id="IPR046373">
    <property type="entry name" value="Acyl-CoA_Oxase/DH_mid-dom_sf"/>
</dbReference>
<dbReference type="Pfam" id="PF02770">
    <property type="entry name" value="Acyl-CoA_dh_M"/>
    <property type="match status" value="1"/>
</dbReference>
<dbReference type="Gene3D" id="1.20.140.10">
    <property type="entry name" value="Butyryl-CoA Dehydrogenase, subunit A, domain 3"/>
    <property type="match status" value="1"/>
</dbReference>
<evidence type="ECO:0000313" key="10">
    <source>
        <dbReference type="EMBL" id="MBU2667186.1"/>
    </source>
</evidence>
<keyword evidence="4 5" id="KW-0274">FAD</keyword>
<comment type="similarity">
    <text evidence="2 5">Belongs to the acyl-CoA dehydrogenase family.</text>
</comment>
<dbReference type="Gene3D" id="2.40.110.10">
    <property type="entry name" value="Butyryl-CoA Dehydrogenase, subunit A, domain 2"/>
    <property type="match status" value="1"/>
</dbReference>
<evidence type="ECO:0000259" key="7">
    <source>
        <dbReference type="Pfam" id="PF00441"/>
    </source>
</evidence>
<dbReference type="SUPFAM" id="SSF56645">
    <property type="entry name" value="Acyl-CoA dehydrogenase NM domain-like"/>
    <property type="match status" value="1"/>
</dbReference>
<comment type="caution">
    <text evidence="10">The sequence shown here is derived from an EMBL/GenBank/DDBJ whole genome shotgun (WGS) entry which is preliminary data.</text>
</comment>
<dbReference type="EMBL" id="JAHKKG010000008">
    <property type="protein sequence ID" value="MBU2667186.1"/>
    <property type="molecule type" value="Genomic_DNA"/>
</dbReference>
<evidence type="ECO:0000256" key="4">
    <source>
        <dbReference type="ARBA" id="ARBA00022827"/>
    </source>
</evidence>
<dbReference type="Pfam" id="PF02771">
    <property type="entry name" value="Acyl-CoA_dh_N"/>
    <property type="match status" value="1"/>
</dbReference>
<dbReference type="InterPro" id="IPR009075">
    <property type="entry name" value="AcylCo_DH/oxidase_C"/>
</dbReference>
<evidence type="ECO:0000256" key="5">
    <source>
        <dbReference type="RuleBase" id="RU362125"/>
    </source>
</evidence>
<dbReference type="PANTHER" id="PTHR43884">
    <property type="entry name" value="ACYL-COA DEHYDROGENASE"/>
    <property type="match status" value="1"/>
</dbReference>
<feature type="domain" description="Acyl-CoA dehydrogenase/oxidase N-terminal" evidence="9">
    <location>
        <begin position="9"/>
        <end position="120"/>
    </location>
</feature>